<evidence type="ECO:0000256" key="7">
    <source>
        <dbReference type="ARBA" id="ARBA00023210"/>
    </source>
</evidence>
<dbReference type="AlphaFoldDB" id="A0A1C3EDL4"/>
<gene>
    <name evidence="13" type="ORF">A8L45_17265</name>
</gene>
<organism evidence="13 14">
    <name type="scientific">Veronia pacifica</name>
    <dbReference type="NCBI Taxonomy" id="1080227"/>
    <lineage>
        <taxon>Bacteria</taxon>
        <taxon>Pseudomonadati</taxon>
        <taxon>Pseudomonadota</taxon>
        <taxon>Gammaproteobacteria</taxon>
        <taxon>Vibrionales</taxon>
        <taxon>Vibrionaceae</taxon>
        <taxon>Veronia</taxon>
    </lineage>
</organism>
<evidence type="ECO:0000256" key="11">
    <source>
        <dbReference type="ARBA" id="ARBA00033158"/>
    </source>
</evidence>
<sequence length="102" mass="11583">MTTQAVEIKILGKVMRVNCPDGQEKALQTAAEDFDQRLHELSERTKVTNTEQLLTIAALNVCYELHAEREKTETDKSLMEQRIDMLQQSIQAALEKHSAQQA</sequence>
<comment type="caution">
    <text evidence="13">The sequence shown here is derived from an EMBL/GenBank/DDBJ whole genome shotgun (WGS) entry which is preliminary data.</text>
</comment>
<dbReference type="Pfam" id="PF05164">
    <property type="entry name" value="ZapA"/>
    <property type="match status" value="1"/>
</dbReference>
<dbReference type="GO" id="GO:0000921">
    <property type="term" value="P:septin ring assembly"/>
    <property type="evidence" value="ECO:0007669"/>
    <property type="project" value="TreeGrafter"/>
</dbReference>
<dbReference type="InterPro" id="IPR036192">
    <property type="entry name" value="Cell_div_ZapA-like_sf"/>
</dbReference>
<comment type="subcellular location">
    <subcellularLocation>
        <location evidence="1">Cytoplasm</location>
    </subcellularLocation>
</comment>
<evidence type="ECO:0000256" key="10">
    <source>
        <dbReference type="ARBA" id="ARBA00026068"/>
    </source>
</evidence>
<dbReference type="SUPFAM" id="SSF102829">
    <property type="entry name" value="Cell division protein ZapA-like"/>
    <property type="match status" value="1"/>
</dbReference>
<keyword evidence="6 12" id="KW-0175">Coiled coil</keyword>
<feature type="coiled-coil region" evidence="12">
    <location>
        <begin position="69"/>
        <end position="96"/>
    </location>
</feature>
<comment type="similarity">
    <text evidence="2">Belongs to the ZapA family. Type 1 subfamily.</text>
</comment>
<accession>A0A1C3EDL4</accession>
<evidence type="ECO:0000256" key="8">
    <source>
        <dbReference type="ARBA" id="ARBA00023306"/>
    </source>
</evidence>
<dbReference type="Proteomes" id="UP000094936">
    <property type="component" value="Unassembled WGS sequence"/>
</dbReference>
<evidence type="ECO:0000256" key="6">
    <source>
        <dbReference type="ARBA" id="ARBA00023054"/>
    </source>
</evidence>
<protein>
    <recommendedName>
        <fullName evidence="3">Cell division protein ZapA</fullName>
    </recommendedName>
    <alternativeName>
        <fullName evidence="11">Z ring-associated protein ZapA</fullName>
    </alternativeName>
</protein>
<evidence type="ECO:0000256" key="1">
    <source>
        <dbReference type="ARBA" id="ARBA00004496"/>
    </source>
</evidence>
<dbReference type="NCBIfam" id="NF008209">
    <property type="entry name" value="PRK10972.1"/>
    <property type="match status" value="1"/>
</dbReference>
<evidence type="ECO:0000256" key="5">
    <source>
        <dbReference type="ARBA" id="ARBA00022618"/>
    </source>
</evidence>
<dbReference type="InterPro" id="IPR007838">
    <property type="entry name" value="Cell_div_ZapA-like"/>
</dbReference>
<dbReference type="Gene3D" id="1.20.5.50">
    <property type="match status" value="1"/>
</dbReference>
<dbReference type="GO" id="GO:0000917">
    <property type="term" value="P:division septum assembly"/>
    <property type="evidence" value="ECO:0007669"/>
    <property type="project" value="UniProtKB-KW"/>
</dbReference>
<comment type="function">
    <text evidence="9">Activator of cell division through the inhibition of FtsZ GTPase activity, therefore promoting FtsZ assembly into bundles of protofilaments necessary for the formation of the division Z ring. It is recruited early at mid-cell but it is not essential for cell division.</text>
</comment>
<name>A0A1C3EDL4_9GAMM</name>
<dbReference type="OrthoDB" id="5917174at2"/>
<comment type="subunit">
    <text evidence="10">Homodimer. Interacts with FtsZ.</text>
</comment>
<dbReference type="Gene3D" id="3.30.160.880">
    <property type="entry name" value="Cell division protein ZapA protomer, N-terminal domain"/>
    <property type="match status" value="1"/>
</dbReference>
<dbReference type="PANTHER" id="PTHR34981">
    <property type="entry name" value="CELL DIVISION PROTEIN ZAPA"/>
    <property type="match status" value="1"/>
</dbReference>
<dbReference type="RefSeq" id="WP_068904564.1">
    <property type="nucleotide sequence ID" value="NZ_JBHUIF010000019.1"/>
</dbReference>
<dbReference type="STRING" id="1080227.A8L45_17265"/>
<evidence type="ECO:0000256" key="9">
    <source>
        <dbReference type="ARBA" id="ARBA00024910"/>
    </source>
</evidence>
<dbReference type="InterPro" id="IPR042233">
    <property type="entry name" value="Cell_div_ZapA_N"/>
</dbReference>
<reference evidence="13 14" key="1">
    <citation type="submission" date="2016-05" db="EMBL/GenBank/DDBJ databases">
        <title>Genomic Taxonomy of the Vibrionaceae.</title>
        <authorList>
            <person name="Gomez-Gil B."/>
            <person name="Enciso-Ibarra J."/>
        </authorList>
    </citation>
    <scope>NUCLEOTIDE SEQUENCE [LARGE SCALE GENOMIC DNA]</scope>
    <source>
        <strain evidence="13 14">CAIM 1920</strain>
    </source>
</reference>
<dbReference type="GO" id="GO:0032153">
    <property type="term" value="C:cell division site"/>
    <property type="evidence" value="ECO:0007669"/>
    <property type="project" value="TreeGrafter"/>
</dbReference>
<proteinExistence type="inferred from homology"/>
<keyword evidence="4" id="KW-0963">Cytoplasm</keyword>
<evidence type="ECO:0000313" key="13">
    <source>
        <dbReference type="EMBL" id="ODA31341.1"/>
    </source>
</evidence>
<evidence type="ECO:0000256" key="2">
    <source>
        <dbReference type="ARBA" id="ARBA00010074"/>
    </source>
</evidence>
<evidence type="ECO:0000256" key="12">
    <source>
        <dbReference type="SAM" id="Coils"/>
    </source>
</evidence>
<keyword evidence="14" id="KW-1185">Reference proteome</keyword>
<dbReference type="PANTHER" id="PTHR34981:SF1">
    <property type="entry name" value="CELL DIVISION PROTEIN ZAPA"/>
    <property type="match status" value="1"/>
</dbReference>
<dbReference type="EMBL" id="LYBM01000037">
    <property type="protein sequence ID" value="ODA31341.1"/>
    <property type="molecule type" value="Genomic_DNA"/>
</dbReference>
<keyword evidence="8" id="KW-0131">Cell cycle</keyword>
<dbReference type="GO" id="GO:0030428">
    <property type="term" value="C:cell septum"/>
    <property type="evidence" value="ECO:0007669"/>
    <property type="project" value="TreeGrafter"/>
</dbReference>
<evidence type="ECO:0000256" key="3">
    <source>
        <dbReference type="ARBA" id="ARBA00015195"/>
    </source>
</evidence>
<dbReference type="GO" id="GO:0043093">
    <property type="term" value="P:FtsZ-dependent cytokinesis"/>
    <property type="evidence" value="ECO:0007669"/>
    <property type="project" value="TreeGrafter"/>
</dbReference>
<dbReference type="GO" id="GO:0005829">
    <property type="term" value="C:cytosol"/>
    <property type="evidence" value="ECO:0007669"/>
    <property type="project" value="TreeGrafter"/>
</dbReference>
<evidence type="ECO:0000256" key="4">
    <source>
        <dbReference type="ARBA" id="ARBA00022490"/>
    </source>
</evidence>
<keyword evidence="7" id="KW-0717">Septation</keyword>
<keyword evidence="5" id="KW-0132">Cell division</keyword>
<evidence type="ECO:0000313" key="14">
    <source>
        <dbReference type="Proteomes" id="UP000094936"/>
    </source>
</evidence>